<evidence type="ECO:0000313" key="2">
    <source>
        <dbReference type="Proteomes" id="UP000636793"/>
    </source>
</evidence>
<gene>
    <name evidence="1" type="ORF">GCM10011492_30490</name>
</gene>
<name>A0A916WVM2_9MICO</name>
<evidence type="ECO:0000313" key="1">
    <source>
        <dbReference type="EMBL" id="GGB37637.1"/>
    </source>
</evidence>
<protein>
    <submittedName>
        <fullName evidence="1">Uncharacterized protein</fullName>
    </submittedName>
</protein>
<reference evidence="1" key="1">
    <citation type="journal article" date="2014" name="Int. J. Syst. Evol. Microbiol.">
        <title>Complete genome sequence of Corynebacterium casei LMG S-19264T (=DSM 44701T), isolated from a smear-ripened cheese.</title>
        <authorList>
            <consortium name="US DOE Joint Genome Institute (JGI-PGF)"/>
            <person name="Walter F."/>
            <person name="Albersmeier A."/>
            <person name="Kalinowski J."/>
            <person name="Ruckert C."/>
        </authorList>
    </citation>
    <scope>NUCLEOTIDE SEQUENCE</scope>
    <source>
        <strain evidence="1">CGMCC 1.15085</strain>
    </source>
</reference>
<sequence length="65" mass="7837">MRLFAADLRGTGELRDDLTDDQVADIIWSMNAAEYWDLLVRERGWRPEQFRDWLIDAWTRTLLRP</sequence>
<dbReference type="Proteomes" id="UP000636793">
    <property type="component" value="Unassembled WGS sequence"/>
</dbReference>
<comment type="caution">
    <text evidence="1">The sequence shown here is derived from an EMBL/GenBank/DDBJ whole genome shotgun (WGS) entry which is preliminary data.</text>
</comment>
<dbReference type="AlphaFoldDB" id="A0A916WVM2"/>
<reference evidence="1" key="2">
    <citation type="submission" date="2020-09" db="EMBL/GenBank/DDBJ databases">
        <authorList>
            <person name="Sun Q."/>
            <person name="Zhou Y."/>
        </authorList>
    </citation>
    <scope>NUCLEOTIDE SEQUENCE</scope>
    <source>
        <strain evidence="1">CGMCC 1.15085</strain>
    </source>
</reference>
<dbReference type="EMBL" id="BMHI01000004">
    <property type="protein sequence ID" value="GGB37637.1"/>
    <property type="molecule type" value="Genomic_DNA"/>
</dbReference>
<dbReference type="RefSeq" id="WP_229749758.1">
    <property type="nucleotide sequence ID" value="NZ_BMHI01000004.1"/>
</dbReference>
<keyword evidence="2" id="KW-1185">Reference proteome</keyword>
<proteinExistence type="predicted"/>
<accession>A0A916WVM2</accession>
<organism evidence="1 2">
    <name type="scientific">Flexivirga endophytica</name>
    <dbReference type="NCBI Taxonomy" id="1849103"/>
    <lineage>
        <taxon>Bacteria</taxon>
        <taxon>Bacillati</taxon>
        <taxon>Actinomycetota</taxon>
        <taxon>Actinomycetes</taxon>
        <taxon>Micrococcales</taxon>
        <taxon>Dermacoccaceae</taxon>
        <taxon>Flexivirga</taxon>
    </lineage>
</organism>